<evidence type="ECO:0000313" key="4">
    <source>
        <dbReference type="Proteomes" id="UP001316803"/>
    </source>
</evidence>
<protein>
    <submittedName>
        <fullName evidence="3">Uncharacterized protein</fullName>
    </submittedName>
</protein>
<feature type="compositionally biased region" description="Polar residues" evidence="2">
    <location>
        <begin position="1"/>
        <end position="13"/>
    </location>
</feature>
<gene>
    <name evidence="3" type="ORF">OHC33_007104</name>
</gene>
<reference evidence="3 4" key="1">
    <citation type="submission" date="2022-12" db="EMBL/GenBank/DDBJ databases">
        <title>Genomic features and morphological characterization of a novel Knufia sp. strain isolated from spacecraft assembly facility.</title>
        <authorList>
            <person name="Teixeira M."/>
            <person name="Chander A.M."/>
            <person name="Stajich J.E."/>
            <person name="Venkateswaran K."/>
        </authorList>
    </citation>
    <scope>NUCLEOTIDE SEQUENCE [LARGE SCALE GENOMIC DNA]</scope>
    <source>
        <strain evidence="3 4">FJI-L2-BK-P2</strain>
    </source>
</reference>
<dbReference type="AlphaFoldDB" id="A0AAN8I2S1"/>
<feature type="region of interest" description="Disordered" evidence="2">
    <location>
        <begin position="1"/>
        <end position="84"/>
    </location>
</feature>
<feature type="compositionally biased region" description="Polar residues" evidence="2">
    <location>
        <begin position="21"/>
        <end position="33"/>
    </location>
</feature>
<feature type="coiled-coil region" evidence="1">
    <location>
        <begin position="117"/>
        <end position="144"/>
    </location>
</feature>
<evidence type="ECO:0000256" key="2">
    <source>
        <dbReference type="SAM" id="MobiDB-lite"/>
    </source>
</evidence>
<proteinExistence type="predicted"/>
<accession>A0AAN8I2S1</accession>
<sequence length="164" mass="18351">MQQQGSVMLTSGADSAYADPKSTTNVQAVTPLNSDLRVQPLHPTIPEVKLPRKVHSETTTADAAGENRREQEGIGSPSATTLNPVTLQPFTLEELRSHNIDALLRQYSTPEAARKARDETAKELRKLLDENDVKTKEIDREMEEKEKTREIERKVYARKLGKDG</sequence>
<dbReference type="Proteomes" id="UP001316803">
    <property type="component" value="Unassembled WGS sequence"/>
</dbReference>
<name>A0AAN8I2S1_9EURO</name>
<keyword evidence="4" id="KW-1185">Reference proteome</keyword>
<organism evidence="3 4">
    <name type="scientific">Knufia fluminis</name>
    <dbReference type="NCBI Taxonomy" id="191047"/>
    <lineage>
        <taxon>Eukaryota</taxon>
        <taxon>Fungi</taxon>
        <taxon>Dikarya</taxon>
        <taxon>Ascomycota</taxon>
        <taxon>Pezizomycotina</taxon>
        <taxon>Eurotiomycetes</taxon>
        <taxon>Chaetothyriomycetidae</taxon>
        <taxon>Chaetothyriales</taxon>
        <taxon>Trichomeriaceae</taxon>
        <taxon>Knufia</taxon>
    </lineage>
</organism>
<dbReference type="EMBL" id="JAKLMC020000018">
    <property type="protein sequence ID" value="KAK5951812.1"/>
    <property type="molecule type" value="Genomic_DNA"/>
</dbReference>
<evidence type="ECO:0000313" key="3">
    <source>
        <dbReference type="EMBL" id="KAK5951812.1"/>
    </source>
</evidence>
<comment type="caution">
    <text evidence="3">The sequence shown here is derived from an EMBL/GenBank/DDBJ whole genome shotgun (WGS) entry which is preliminary data.</text>
</comment>
<evidence type="ECO:0000256" key="1">
    <source>
        <dbReference type="SAM" id="Coils"/>
    </source>
</evidence>
<keyword evidence="1" id="KW-0175">Coiled coil</keyword>